<dbReference type="RefSeq" id="WP_350414281.1">
    <property type="nucleotide sequence ID" value="NZ_JBEOKT010000024.1"/>
</dbReference>
<dbReference type="Proteomes" id="UP001476807">
    <property type="component" value="Unassembled WGS sequence"/>
</dbReference>
<feature type="transmembrane region" description="Helical" evidence="8">
    <location>
        <begin position="245"/>
        <end position="270"/>
    </location>
</feature>
<accession>A0ABV1RYI5</accession>
<evidence type="ECO:0000313" key="10">
    <source>
        <dbReference type="EMBL" id="MER2999468.1"/>
    </source>
</evidence>
<keyword evidence="4 7" id="KW-0812">Transmembrane</keyword>
<feature type="transmembrane region" description="Helical" evidence="8">
    <location>
        <begin position="276"/>
        <end position="301"/>
    </location>
</feature>
<dbReference type="EMBL" id="JBEOKT010000024">
    <property type="protein sequence ID" value="MER2999468.1"/>
    <property type="molecule type" value="Genomic_DNA"/>
</dbReference>
<evidence type="ECO:0000256" key="8">
    <source>
        <dbReference type="SAM" id="Phobius"/>
    </source>
</evidence>
<sequence>MPQLHHLLLILPLLLPLYGAILCLFCWKRVLLQKVVGSIINAALLLATGILLYEVHTYGILKTQIGNWPAPYGITLVADLFSCLMVLTASVTGAAVFIYSFRGLKIQRQLYGYYPLLHMLQLGVSGACLTGDIFNLFVWFEVLLISCFVLITLGGTRPQLEGAIKYVTINFLASGLLLTGIGVVYGLTGSLNMAELAIIVRRPAENNSLFLMAGMFFIISLGIKSAVFPLFFWLPASYHTPPIAISAYIGGLITKVGVYALIRLFTLIFIVDQTLILLLFTIISGFTMVIGVLGAAAQYDFRKILSFHIISQIGYMIMGLAIFTTLSLAGTIFFILHNILVKTNLFLISGVVGRLNGSFDLKVLGSNYLKHPVLAGLFLVSAFSLAGIPPLSGFWAKFMLAKAGFEAGDYTIILISLGVSILTLFSMTKIWNEVFWKKAPVDLDLPTPALPDNLTKGLLYAPVIFLITCILFISFYAEVIVGLVYRAAEQLQHTDLYINAVLNR</sequence>
<feature type="transmembrane region" description="Helical" evidence="8">
    <location>
        <begin position="111"/>
        <end position="130"/>
    </location>
</feature>
<dbReference type="InterPro" id="IPR003918">
    <property type="entry name" value="NADH_UbQ_OxRdtase"/>
</dbReference>
<dbReference type="Pfam" id="PF00361">
    <property type="entry name" value="Proton_antipo_M"/>
    <property type="match status" value="1"/>
</dbReference>
<comment type="caution">
    <text evidence="10">The sequence shown here is derived from an EMBL/GenBank/DDBJ whole genome shotgun (WGS) entry which is preliminary data.</text>
</comment>
<evidence type="ECO:0000259" key="9">
    <source>
        <dbReference type="Pfam" id="PF00361"/>
    </source>
</evidence>
<evidence type="ECO:0000256" key="4">
    <source>
        <dbReference type="ARBA" id="ARBA00022692"/>
    </source>
</evidence>
<dbReference type="PANTHER" id="PTHR42703">
    <property type="entry name" value="NADH DEHYDROGENASE"/>
    <property type="match status" value="1"/>
</dbReference>
<feature type="transmembrane region" description="Helical" evidence="8">
    <location>
        <begin position="208"/>
        <end position="233"/>
    </location>
</feature>
<dbReference type="InterPro" id="IPR050586">
    <property type="entry name" value="CPA3_Na-H_Antiporter_D"/>
</dbReference>
<feature type="transmembrane region" description="Helical" evidence="8">
    <location>
        <begin position="459"/>
        <end position="485"/>
    </location>
</feature>
<evidence type="ECO:0000256" key="5">
    <source>
        <dbReference type="ARBA" id="ARBA00022989"/>
    </source>
</evidence>
<name>A0ABV1RYI5_9BACT</name>
<protein>
    <submittedName>
        <fullName evidence="10">Proton-conducting transporter membrane subunit</fullName>
    </submittedName>
</protein>
<gene>
    <name evidence="10" type="ORF">ABS362_18095</name>
</gene>
<keyword evidence="11" id="KW-1185">Reference proteome</keyword>
<comment type="subcellular location">
    <subcellularLocation>
        <location evidence="1">Cell membrane</location>
        <topology evidence="1">Multi-pass membrane protein</topology>
    </subcellularLocation>
    <subcellularLocation>
        <location evidence="7">Membrane</location>
        <topology evidence="7">Multi-pass membrane protein</topology>
    </subcellularLocation>
</comment>
<evidence type="ECO:0000256" key="2">
    <source>
        <dbReference type="ARBA" id="ARBA00005346"/>
    </source>
</evidence>
<keyword evidence="5 8" id="KW-1133">Transmembrane helix</keyword>
<keyword evidence="3" id="KW-1003">Cell membrane</keyword>
<reference evidence="10 11" key="1">
    <citation type="submission" date="2024-06" db="EMBL/GenBank/DDBJ databases">
        <title>Pontibacter populi HYL7-15.</title>
        <authorList>
            <person name="Kim M.K."/>
        </authorList>
    </citation>
    <scope>NUCLEOTIDE SEQUENCE [LARGE SCALE GENOMIC DNA]</scope>
    <source>
        <strain evidence="10 11">HYL7-15</strain>
    </source>
</reference>
<organism evidence="10 11">
    <name type="scientific">Pontibacter populi</name>
    <dbReference type="NCBI Taxonomy" id="890055"/>
    <lineage>
        <taxon>Bacteria</taxon>
        <taxon>Pseudomonadati</taxon>
        <taxon>Bacteroidota</taxon>
        <taxon>Cytophagia</taxon>
        <taxon>Cytophagales</taxon>
        <taxon>Hymenobacteraceae</taxon>
        <taxon>Pontibacter</taxon>
    </lineage>
</organism>
<comment type="similarity">
    <text evidence="2">Belongs to the CPA3 antiporters (TC 2.A.63) subunit D family.</text>
</comment>
<evidence type="ECO:0000313" key="11">
    <source>
        <dbReference type="Proteomes" id="UP001476807"/>
    </source>
</evidence>
<evidence type="ECO:0000256" key="1">
    <source>
        <dbReference type="ARBA" id="ARBA00004651"/>
    </source>
</evidence>
<evidence type="ECO:0000256" key="6">
    <source>
        <dbReference type="ARBA" id="ARBA00023136"/>
    </source>
</evidence>
<feature type="transmembrane region" description="Helical" evidence="8">
    <location>
        <begin position="136"/>
        <end position="155"/>
    </location>
</feature>
<feature type="transmembrane region" description="Helical" evidence="8">
    <location>
        <begin position="373"/>
        <end position="395"/>
    </location>
</feature>
<evidence type="ECO:0000256" key="3">
    <source>
        <dbReference type="ARBA" id="ARBA00022475"/>
    </source>
</evidence>
<feature type="transmembrane region" description="Helical" evidence="8">
    <location>
        <begin position="73"/>
        <end position="99"/>
    </location>
</feature>
<feature type="transmembrane region" description="Helical" evidence="8">
    <location>
        <begin position="407"/>
        <end position="427"/>
    </location>
</feature>
<dbReference type="InterPro" id="IPR001750">
    <property type="entry name" value="ND/Mrp_TM"/>
</dbReference>
<evidence type="ECO:0000256" key="7">
    <source>
        <dbReference type="RuleBase" id="RU000320"/>
    </source>
</evidence>
<feature type="transmembrane region" description="Helical" evidence="8">
    <location>
        <begin position="6"/>
        <end position="27"/>
    </location>
</feature>
<proteinExistence type="inferred from homology"/>
<feature type="transmembrane region" description="Helical" evidence="8">
    <location>
        <begin position="167"/>
        <end position="188"/>
    </location>
</feature>
<dbReference type="PANTHER" id="PTHR42703:SF1">
    <property type="entry name" value="NA(+)_H(+) ANTIPORTER SUBUNIT D1"/>
    <property type="match status" value="1"/>
</dbReference>
<dbReference type="PRINTS" id="PR01437">
    <property type="entry name" value="NUOXDRDTASE4"/>
</dbReference>
<feature type="transmembrane region" description="Helical" evidence="8">
    <location>
        <begin position="39"/>
        <end position="61"/>
    </location>
</feature>
<feature type="domain" description="NADH:quinone oxidoreductase/Mrp antiporter transmembrane" evidence="9">
    <location>
        <begin position="132"/>
        <end position="423"/>
    </location>
</feature>
<keyword evidence="6 8" id="KW-0472">Membrane</keyword>
<feature type="transmembrane region" description="Helical" evidence="8">
    <location>
        <begin position="313"/>
        <end position="336"/>
    </location>
</feature>